<evidence type="ECO:0000313" key="2">
    <source>
        <dbReference type="EMBL" id="MBR0596710.1"/>
    </source>
</evidence>
<dbReference type="RefSeq" id="WP_227016831.1">
    <property type="nucleotide sequence ID" value="NZ_JAGSND010000001.1"/>
</dbReference>
<organism evidence="2 3">
    <name type="scientific">Sinanaerobacter chloroacetimidivorans</name>
    <dbReference type="NCBI Taxonomy" id="2818044"/>
    <lineage>
        <taxon>Bacteria</taxon>
        <taxon>Bacillati</taxon>
        <taxon>Bacillota</taxon>
        <taxon>Clostridia</taxon>
        <taxon>Peptostreptococcales</taxon>
        <taxon>Anaerovoracaceae</taxon>
        <taxon>Sinanaerobacter</taxon>
    </lineage>
</organism>
<gene>
    <name evidence="2" type="ORF">KCX82_02365</name>
</gene>
<dbReference type="PANTHER" id="PTHR39174:SF1">
    <property type="entry name" value="INNER MEMBRANE PROTEIN"/>
    <property type="match status" value="1"/>
</dbReference>
<proteinExistence type="predicted"/>
<name>A0A8J8B1Y4_9FIRM</name>
<dbReference type="EMBL" id="JAGSND010000001">
    <property type="protein sequence ID" value="MBR0596710.1"/>
    <property type="molecule type" value="Genomic_DNA"/>
</dbReference>
<feature type="transmembrane region" description="Helical" evidence="1">
    <location>
        <begin position="52"/>
        <end position="79"/>
    </location>
</feature>
<comment type="caution">
    <text evidence="2">The sequence shown here is derived from an EMBL/GenBank/DDBJ whole genome shotgun (WGS) entry which is preliminary data.</text>
</comment>
<dbReference type="PANTHER" id="PTHR39174">
    <property type="entry name" value="INNER MEMBRANE PROTEIN-RELATED"/>
    <property type="match status" value="1"/>
</dbReference>
<dbReference type="Pfam" id="PF06196">
    <property type="entry name" value="DUF997"/>
    <property type="match status" value="1"/>
</dbReference>
<dbReference type="AlphaFoldDB" id="A0A8J8B1Y4"/>
<sequence>MKLSEKDRNRQMNKEALWSIGLYVVFFLWWYFTGYGIGEATSPADYTYVMGLPLWFFLSCVMGWVLTSVGVIILVKVIFKDFDLDSDDKSDVN</sequence>
<feature type="transmembrane region" description="Helical" evidence="1">
    <location>
        <begin position="16"/>
        <end position="32"/>
    </location>
</feature>
<evidence type="ECO:0000313" key="3">
    <source>
        <dbReference type="Proteomes" id="UP000675664"/>
    </source>
</evidence>
<keyword evidence="1" id="KW-0472">Membrane</keyword>
<reference evidence="2" key="1">
    <citation type="submission" date="2021-04" db="EMBL/GenBank/DDBJ databases">
        <title>Sinoanaerobacter chloroacetimidivorans sp. nov., an obligate anaerobic bacterium isolated from anaerobic sludge.</title>
        <authorList>
            <person name="Bao Y."/>
        </authorList>
    </citation>
    <scope>NUCLEOTIDE SEQUENCE</scope>
    <source>
        <strain evidence="2">BAD-6</strain>
    </source>
</reference>
<dbReference type="InterPro" id="IPR010398">
    <property type="entry name" value="DUF997"/>
</dbReference>
<keyword evidence="3" id="KW-1185">Reference proteome</keyword>
<keyword evidence="1" id="KW-0812">Transmembrane</keyword>
<reference evidence="2" key="2">
    <citation type="submission" date="2021-04" db="EMBL/GenBank/DDBJ databases">
        <authorList>
            <person name="Liu J."/>
        </authorList>
    </citation>
    <scope>NUCLEOTIDE SEQUENCE</scope>
    <source>
        <strain evidence="2">BAD-6</strain>
    </source>
</reference>
<evidence type="ECO:0000256" key="1">
    <source>
        <dbReference type="SAM" id="Phobius"/>
    </source>
</evidence>
<protein>
    <submittedName>
        <fullName evidence="2">YhdT family protein</fullName>
    </submittedName>
</protein>
<dbReference type="Proteomes" id="UP000675664">
    <property type="component" value="Unassembled WGS sequence"/>
</dbReference>
<keyword evidence="1" id="KW-1133">Transmembrane helix</keyword>
<accession>A0A8J8B1Y4</accession>